<gene>
    <name evidence="1" type="ORF">LTS18_013024</name>
</gene>
<evidence type="ECO:0000313" key="2">
    <source>
        <dbReference type="Proteomes" id="UP001186974"/>
    </source>
</evidence>
<feature type="non-terminal residue" evidence="1">
    <location>
        <position position="272"/>
    </location>
</feature>
<sequence length="272" mass="29261">MIAIGSNIGTGLFIGSGKVLHNGGPLSLVVGYVLVSAALAIMMQCLGEMAVIIPVSGSFSRYAARFYDRSLGFAVGWQYWLAWVAVFGAESSAFVILINYWIENSALTPLWISIFVIVNLAIHVCPVRVFGEVEFVVSTIKVVSVVAFIIVTWCIMGGAGPAGRKRGAEYWQLEGLDNGLNNGFKGLASSFVTAAFAQGGVEMVGVVAGETGAPKWVLPRAIRMLMWRIMIFYIFSMVFLSFVVPYNDPNLLGGSNANSSPFVIAIRDAGIR</sequence>
<name>A0ACC3CWP3_9PEZI</name>
<keyword evidence="2" id="KW-1185">Reference proteome</keyword>
<proteinExistence type="predicted"/>
<reference evidence="1" key="1">
    <citation type="submission" date="2024-09" db="EMBL/GenBank/DDBJ databases">
        <title>Black Yeasts Isolated from many extreme environments.</title>
        <authorList>
            <person name="Coleine C."/>
            <person name="Stajich J.E."/>
            <person name="Selbmann L."/>
        </authorList>
    </citation>
    <scope>NUCLEOTIDE SEQUENCE</scope>
    <source>
        <strain evidence="1">CCFEE 5737</strain>
    </source>
</reference>
<comment type="caution">
    <text evidence="1">The sequence shown here is derived from an EMBL/GenBank/DDBJ whole genome shotgun (WGS) entry which is preliminary data.</text>
</comment>
<dbReference type="EMBL" id="JAWDJW010010312">
    <property type="protein sequence ID" value="KAK3048009.1"/>
    <property type="molecule type" value="Genomic_DNA"/>
</dbReference>
<accession>A0ACC3CWP3</accession>
<evidence type="ECO:0000313" key="1">
    <source>
        <dbReference type="EMBL" id="KAK3048009.1"/>
    </source>
</evidence>
<protein>
    <submittedName>
        <fullName evidence="1">Uncharacterized protein</fullName>
    </submittedName>
</protein>
<dbReference type="Proteomes" id="UP001186974">
    <property type="component" value="Unassembled WGS sequence"/>
</dbReference>
<organism evidence="1 2">
    <name type="scientific">Coniosporium uncinatum</name>
    <dbReference type="NCBI Taxonomy" id="93489"/>
    <lineage>
        <taxon>Eukaryota</taxon>
        <taxon>Fungi</taxon>
        <taxon>Dikarya</taxon>
        <taxon>Ascomycota</taxon>
        <taxon>Pezizomycotina</taxon>
        <taxon>Dothideomycetes</taxon>
        <taxon>Dothideomycetes incertae sedis</taxon>
        <taxon>Coniosporium</taxon>
    </lineage>
</organism>